<gene>
    <name evidence="2" type="ORF">Ocin01_05016</name>
</gene>
<name>A0A1D2N8T8_ORCCI</name>
<evidence type="ECO:0000313" key="2">
    <source>
        <dbReference type="EMBL" id="ODN01668.1"/>
    </source>
</evidence>
<accession>A0A1D2N8T8</accession>
<comment type="caution">
    <text evidence="2">The sequence shown here is derived from an EMBL/GenBank/DDBJ whole genome shotgun (WGS) entry which is preliminary data.</text>
</comment>
<protein>
    <submittedName>
        <fullName evidence="2">Uncharacterized protein</fullName>
    </submittedName>
</protein>
<feature type="compositionally biased region" description="Low complexity" evidence="1">
    <location>
        <begin position="46"/>
        <end position="65"/>
    </location>
</feature>
<proteinExistence type="predicted"/>
<sequence>MGGSSQKNAIKLVKPQLLKPSQEKFIAATRRQQMVSSEDEDGYPGPGRRPSFGPFSPGFSQGPPRYRYGNAPDSPSV</sequence>
<feature type="region of interest" description="Disordered" evidence="1">
    <location>
        <begin position="29"/>
        <end position="77"/>
    </location>
</feature>
<reference evidence="2 3" key="1">
    <citation type="journal article" date="2016" name="Genome Biol. Evol.">
        <title>Gene Family Evolution Reflects Adaptation to Soil Environmental Stressors in the Genome of the Collembolan Orchesella cincta.</title>
        <authorList>
            <person name="Faddeeva-Vakhrusheva A."/>
            <person name="Derks M.F."/>
            <person name="Anvar S.Y."/>
            <person name="Agamennone V."/>
            <person name="Suring W."/>
            <person name="Smit S."/>
            <person name="van Straalen N.M."/>
            <person name="Roelofs D."/>
        </authorList>
    </citation>
    <scope>NUCLEOTIDE SEQUENCE [LARGE SCALE GENOMIC DNA]</scope>
    <source>
        <tissue evidence="2">Mixed pool</tissue>
    </source>
</reference>
<dbReference type="Proteomes" id="UP000094527">
    <property type="component" value="Unassembled WGS sequence"/>
</dbReference>
<evidence type="ECO:0000313" key="3">
    <source>
        <dbReference type="Proteomes" id="UP000094527"/>
    </source>
</evidence>
<dbReference type="EMBL" id="LJIJ01000144">
    <property type="protein sequence ID" value="ODN01668.1"/>
    <property type="molecule type" value="Genomic_DNA"/>
</dbReference>
<keyword evidence="3" id="KW-1185">Reference proteome</keyword>
<dbReference type="AlphaFoldDB" id="A0A1D2N8T8"/>
<organism evidence="2 3">
    <name type="scientific">Orchesella cincta</name>
    <name type="common">Springtail</name>
    <name type="synonym">Podura cincta</name>
    <dbReference type="NCBI Taxonomy" id="48709"/>
    <lineage>
        <taxon>Eukaryota</taxon>
        <taxon>Metazoa</taxon>
        <taxon>Ecdysozoa</taxon>
        <taxon>Arthropoda</taxon>
        <taxon>Hexapoda</taxon>
        <taxon>Collembola</taxon>
        <taxon>Entomobryomorpha</taxon>
        <taxon>Entomobryoidea</taxon>
        <taxon>Orchesellidae</taxon>
        <taxon>Orchesellinae</taxon>
        <taxon>Orchesella</taxon>
    </lineage>
</organism>
<evidence type="ECO:0000256" key="1">
    <source>
        <dbReference type="SAM" id="MobiDB-lite"/>
    </source>
</evidence>